<dbReference type="PROSITE" id="PS00802">
    <property type="entry name" value="TRANSKETOLASE_2"/>
    <property type="match status" value="1"/>
</dbReference>
<feature type="binding site" evidence="10">
    <location>
        <begin position="113"/>
        <end position="115"/>
    </location>
    <ligand>
        <name>thiamine diphosphate</name>
        <dbReference type="ChEBI" id="CHEBI:58937"/>
    </ligand>
</feature>
<dbReference type="InterPro" id="IPR009014">
    <property type="entry name" value="Transketo_C/PFOR_II"/>
</dbReference>
<dbReference type="InterPro" id="IPR005475">
    <property type="entry name" value="Transketolase-like_Pyr-bd"/>
</dbReference>
<evidence type="ECO:0000256" key="7">
    <source>
        <dbReference type="ARBA" id="ARBA00022977"/>
    </source>
</evidence>
<evidence type="ECO:0000256" key="2">
    <source>
        <dbReference type="ARBA" id="ARBA00011081"/>
    </source>
</evidence>
<feature type="binding site" evidence="10">
    <location>
        <position position="73"/>
    </location>
    <ligand>
        <name>thiamine diphosphate</name>
        <dbReference type="ChEBI" id="CHEBI:58937"/>
    </ligand>
</feature>
<dbReference type="RefSeq" id="WP_045258485.1">
    <property type="nucleotide sequence ID" value="NZ_CP158847.1"/>
</dbReference>
<dbReference type="PROSITE" id="PS00801">
    <property type="entry name" value="TRANSKETOLASE_1"/>
    <property type="match status" value="1"/>
</dbReference>
<dbReference type="InterPro" id="IPR020826">
    <property type="entry name" value="Transketolase_BS"/>
</dbReference>
<evidence type="ECO:0000313" key="12">
    <source>
        <dbReference type="EMBL" id="KJL46280.1"/>
    </source>
</evidence>
<proteinExistence type="inferred from homology"/>
<dbReference type="GO" id="GO:0030976">
    <property type="term" value="F:thiamine pyrophosphate binding"/>
    <property type="evidence" value="ECO:0007669"/>
    <property type="project" value="UniProtKB-UniRule"/>
</dbReference>
<dbReference type="OrthoDB" id="9803371at2"/>
<dbReference type="Pfam" id="PF13292">
    <property type="entry name" value="DXP_synthase_N"/>
    <property type="match status" value="1"/>
</dbReference>
<evidence type="ECO:0000259" key="11">
    <source>
        <dbReference type="SMART" id="SM00861"/>
    </source>
</evidence>
<dbReference type="GO" id="GO:0016114">
    <property type="term" value="P:terpenoid biosynthetic process"/>
    <property type="evidence" value="ECO:0007669"/>
    <property type="project" value="UniProtKB-UniRule"/>
</dbReference>
<keyword evidence="4 10" id="KW-0808">Transferase</keyword>
<evidence type="ECO:0000256" key="5">
    <source>
        <dbReference type="ARBA" id="ARBA00022723"/>
    </source>
</evidence>
<gene>
    <name evidence="10 12" type="primary">dxs</name>
    <name evidence="12" type="ORF">RS84_02907</name>
</gene>
<evidence type="ECO:0000256" key="10">
    <source>
        <dbReference type="HAMAP-Rule" id="MF_00315"/>
    </source>
</evidence>
<dbReference type="SUPFAM" id="SSF52518">
    <property type="entry name" value="Thiamin diphosphate-binding fold (THDP-binding)"/>
    <property type="match status" value="2"/>
</dbReference>
<dbReference type="PATRIC" id="fig|273678.4.peg.2910"/>
<feature type="binding site" evidence="10">
    <location>
        <position position="175"/>
    </location>
    <ligand>
        <name>thiamine diphosphate</name>
        <dbReference type="ChEBI" id="CHEBI:58937"/>
    </ligand>
</feature>
<name>A0A0M2HHU1_9MICO</name>
<keyword evidence="9 10" id="KW-0414">Isoprene biosynthesis</keyword>
<dbReference type="InterPro" id="IPR049557">
    <property type="entry name" value="Transketolase_CS"/>
</dbReference>
<keyword evidence="5 10" id="KW-0479">Metal-binding</keyword>
<evidence type="ECO:0000256" key="9">
    <source>
        <dbReference type="ARBA" id="ARBA00023229"/>
    </source>
</evidence>
<dbReference type="InterPro" id="IPR005477">
    <property type="entry name" value="Dxylulose-5-P_synthase"/>
</dbReference>
<evidence type="ECO:0000256" key="1">
    <source>
        <dbReference type="ARBA" id="ARBA00004980"/>
    </source>
</evidence>
<evidence type="ECO:0000256" key="4">
    <source>
        <dbReference type="ARBA" id="ARBA00022679"/>
    </source>
</evidence>
<dbReference type="FunFam" id="3.40.50.970:FF:000005">
    <property type="entry name" value="1-deoxy-D-xylulose-5-phosphate synthase"/>
    <property type="match status" value="1"/>
</dbReference>
<dbReference type="Pfam" id="PF02779">
    <property type="entry name" value="Transket_pyr"/>
    <property type="match status" value="1"/>
</dbReference>
<feature type="domain" description="Transketolase-like pyrimidine-binding" evidence="11">
    <location>
        <begin position="317"/>
        <end position="481"/>
    </location>
</feature>
<dbReference type="SMART" id="SM00861">
    <property type="entry name" value="Transket_pyr"/>
    <property type="match status" value="1"/>
</dbReference>
<dbReference type="HAMAP" id="MF_00315">
    <property type="entry name" value="DXP_synth"/>
    <property type="match status" value="1"/>
</dbReference>
<dbReference type="Pfam" id="PF02780">
    <property type="entry name" value="Transketolase_C"/>
    <property type="match status" value="1"/>
</dbReference>
<comment type="pathway">
    <text evidence="1 10">Metabolic intermediate biosynthesis; 1-deoxy-D-xylulose 5-phosphate biosynthesis; 1-deoxy-D-xylulose 5-phosphate from D-glyceraldehyde 3-phosphate and pyruvate: step 1/1.</text>
</comment>
<feature type="binding site" evidence="10">
    <location>
        <position position="145"/>
    </location>
    <ligand>
        <name>Mg(2+)</name>
        <dbReference type="ChEBI" id="CHEBI:18420"/>
    </ligand>
</feature>
<dbReference type="GO" id="GO:0000287">
    <property type="term" value="F:magnesium ion binding"/>
    <property type="evidence" value="ECO:0007669"/>
    <property type="project" value="UniProtKB-UniRule"/>
</dbReference>
<evidence type="ECO:0000256" key="3">
    <source>
        <dbReference type="ARBA" id="ARBA00011738"/>
    </source>
</evidence>
<dbReference type="NCBIfam" id="NF003933">
    <property type="entry name" value="PRK05444.2-2"/>
    <property type="match status" value="1"/>
</dbReference>
<comment type="similarity">
    <text evidence="2 10">Belongs to the transketolase family. DXPS subfamily.</text>
</comment>
<reference evidence="12 13" key="1">
    <citation type="submission" date="2015-02" db="EMBL/GenBank/DDBJ databases">
        <title>Draft genome sequences of ten Microbacterium spp. with emphasis on heavy metal contaminated environments.</title>
        <authorList>
            <person name="Corretto E."/>
        </authorList>
    </citation>
    <scope>NUCLEOTIDE SEQUENCE [LARGE SCALE GENOMIC DNA]</scope>
    <source>
        <strain evidence="12 13">SA35</strain>
    </source>
</reference>
<evidence type="ECO:0000256" key="8">
    <source>
        <dbReference type="ARBA" id="ARBA00023052"/>
    </source>
</evidence>
<dbReference type="STRING" id="273678.RS84_02907"/>
<comment type="subunit">
    <text evidence="3 10">Homodimer.</text>
</comment>
<evidence type="ECO:0000256" key="6">
    <source>
        <dbReference type="ARBA" id="ARBA00022842"/>
    </source>
</evidence>
<dbReference type="EC" id="2.2.1.7" evidence="10"/>
<dbReference type="Gene3D" id="3.40.50.920">
    <property type="match status" value="1"/>
</dbReference>
<feature type="binding site" evidence="10">
    <location>
        <begin position="146"/>
        <end position="147"/>
    </location>
    <ligand>
        <name>thiamine diphosphate</name>
        <dbReference type="ChEBI" id="CHEBI:58937"/>
    </ligand>
</feature>
<dbReference type="GO" id="GO:0008661">
    <property type="term" value="F:1-deoxy-D-xylulose-5-phosphate synthase activity"/>
    <property type="evidence" value="ECO:0007669"/>
    <property type="project" value="UniProtKB-UniRule"/>
</dbReference>
<dbReference type="PANTHER" id="PTHR43322">
    <property type="entry name" value="1-D-DEOXYXYLULOSE 5-PHOSPHATE SYNTHASE-RELATED"/>
    <property type="match status" value="1"/>
</dbReference>
<feature type="binding site" evidence="10">
    <location>
        <position position="368"/>
    </location>
    <ligand>
        <name>thiamine diphosphate</name>
        <dbReference type="ChEBI" id="CHEBI:58937"/>
    </ligand>
</feature>
<dbReference type="SUPFAM" id="SSF52922">
    <property type="entry name" value="TK C-terminal domain-like"/>
    <property type="match status" value="1"/>
</dbReference>
<comment type="function">
    <text evidence="10">Catalyzes the acyloin condensation reaction between C atoms 2 and 3 of pyruvate and glyceraldehyde 3-phosphate to yield 1-deoxy-D-xylulose-5-phosphate (DXP).</text>
</comment>
<dbReference type="CDD" id="cd02007">
    <property type="entry name" value="TPP_DXS"/>
    <property type="match status" value="1"/>
</dbReference>
<dbReference type="AlphaFoldDB" id="A0A0M2HHU1"/>
<comment type="catalytic activity">
    <reaction evidence="10">
        <text>D-glyceraldehyde 3-phosphate + pyruvate + H(+) = 1-deoxy-D-xylulose 5-phosphate + CO2</text>
        <dbReference type="Rhea" id="RHEA:12605"/>
        <dbReference type="ChEBI" id="CHEBI:15361"/>
        <dbReference type="ChEBI" id="CHEBI:15378"/>
        <dbReference type="ChEBI" id="CHEBI:16526"/>
        <dbReference type="ChEBI" id="CHEBI:57792"/>
        <dbReference type="ChEBI" id="CHEBI:59776"/>
        <dbReference type="EC" id="2.2.1.7"/>
    </reaction>
</comment>
<dbReference type="InterPro" id="IPR033248">
    <property type="entry name" value="Transketolase_C"/>
</dbReference>
<comment type="cofactor">
    <cofactor evidence="10">
        <name>thiamine diphosphate</name>
        <dbReference type="ChEBI" id="CHEBI:58937"/>
    </cofactor>
    <text evidence="10">Binds 1 thiamine pyrophosphate per subunit.</text>
</comment>
<dbReference type="InterPro" id="IPR029061">
    <property type="entry name" value="THDP-binding"/>
</dbReference>
<evidence type="ECO:0000313" key="13">
    <source>
        <dbReference type="Proteomes" id="UP000033900"/>
    </source>
</evidence>
<dbReference type="PANTHER" id="PTHR43322:SF5">
    <property type="entry name" value="1-DEOXY-D-XYLULOSE-5-PHOSPHATE SYNTHASE, CHLOROPLASTIC"/>
    <property type="match status" value="1"/>
</dbReference>
<keyword evidence="8 10" id="KW-0786">Thiamine pyrophosphate</keyword>
<organism evidence="12 13">
    <name type="scientific">Microbacterium hydrocarbonoxydans</name>
    <dbReference type="NCBI Taxonomy" id="273678"/>
    <lineage>
        <taxon>Bacteria</taxon>
        <taxon>Bacillati</taxon>
        <taxon>Actinomycetota</taxon>
        <taxon>Actinomycetes</taxon>
        <taxon>Micrococcales</taxon>
        <taxon>Microbacteriaceae</taxon>
        <taxon>Microbacterium</taxon>
    </lineage>
</organism>
<accession>A0A0M2HHU1</accession>
<comment type="caution">
    <text evidence="12">The sequence shown here is derived from an EMBL/GenBank/DDBJ whole genome shotgun (WGS) entry which is preliminary data.</text>
</comment>
<comment type="cofactor">
    <cofactor evidence="10">
        <name>Mg(2+)</name>
        <dbReference type="ChEBI" id="CHEBI:18420"/>
    </cofactor>
    <text evidence="10">Binds 1 Mg(2+) ion per subunit.</text>
</comment>
<dbReference type="Gene3D" id="3.40.50.970">
    <property type="match status" value="2"/>
</dbReference>
<dbReference type="EMBL" id="JYJB01000010">
    <property type="protein sequence ID" value="KJL46280.1"/>
    <property type="molecule type" value="Genomic_DNA"/>
</dbReference>
<feature type="binding site" evidence="10">
    <location>
        <position position="287"/>
    </location>
    <ligand>
        <name>thiamine diphosphate</name>
        <dbReference type="ChEBI" id="CHEBI:58937"/>
    </ligand>
</feature>
<keyword evidence="6 10" id="KW-0460">Magnesium</keyword>
<dbReference type="GO" id="GO:0019288">
    <property type="term" value="P:isopentenyl diphosphate biosynthetic process, methylerythritol 4-phosphate pathway"/>
    <property type="evidence" value="ECO:0007669"/>
    <property type="project" value="TreeGrafter"/>
</dbReference>
<dbReference type="GO" id="GO:0009228">
    <property type="term" value="P:thiamine biosynthetic process"/>
    <property type="evidence" value="ECO:0007669"/>
    <property type="project" value="UniProtKB-UniRule"/>
</dbReference>
<keyword evidence="7 10" id="KW-0784">Thiamine biosynthesis</keyword>
<dbReference type="GO" id="GO:0005829">
    <property type="term" value="C:cytosol"/>
    <property type="evidence" value="ECO:0007669"/>
    <property type="project" value="TreeGrafter"/>
</dbReference>
<keyword evidence="13" id="KW-1185">Reference proteome</keyword>
<dbReference type="UniPathway" id="UPA00064">
    <property type="reaction ID" value="UER00091"/>
</dbReference>
<protein>
    <recommendedName>
        <fullName evidence="10">1-deoxy-D-xylulose-5-phosphate synthase</fullName>
        <ecNumber evidence="10">2.2.1.7</ecNumber>
    </recommendedName>
    <alternativeName>
        <fullName evidence="10">1-deoxyxylulose-5-phosphate synthase</fullName>
        <shortName evidence="10">DXP synthase</shortName>
        <shortName evidence="10">DXPS</shortName>
    </alternativeName>
</protein>
<dbReference type="NCBIfam" id="TIGR00204">
    <property type="entry name" value="dxs"/>
    <property type="match status" value="1"/>
</dbReference>
<dbReference type="CDD" id="cd07033">
    <property type="entry name" value="TPP_PYR_DXS_TK_like"/>
    <property type="match status" value="1"/>
</dbReference>
<dbReference type="Proteomes" id="UP000033900">
    <property type="component" value="Unassembled WGS sequence"/>
</dbReference>
<feature type="binding site" evidence="10">
    <location>
        <position position="175"/>
    </location>
    <ligand>
        <name>Mg(2+)</name>
        <dbReference type="ChEBI" id="CHEBI:18420"/>
    </ligand>
</feature>
<sequence length="646" mass="69292">MPILPSISGPRDLDGLSTDQLTELAGEIREFLVENVSRTGGHLGPNLGVVELTIALHRVFSSPDDPFIFDTGHQSYVHKLLTGRQDFSGLRVRGGLAGYPQRSESPHDVVESSHASSSLSWADGISRALTATGRADRHVVAVVGDGALTGGMTWEALNNISDDNDRNLVIVVNDNGRSYAPTIGGMSRYLNRVRTAAAYKDLHRKSDRLFRALGPVGRAVFRGVRGGTHGFLSRFTNNEALYSNLDIKYLGPVDGHDLPALLETLELAKSYGAPVIVHAITEKGRGYQPARDDEADQFHAVNRIDPTTGEPLSSSGRGWTDVFSEALVAVGERDPKVIAMTAAMLRPTGLAPFAERFPDRVYDVGIAEQHAVASAAGLAFGGLHPVVALYATFMNRAFDQVLMDVALHRAGVTFVLDRAGVTGPDGPSHHGMWDLAMLQIVPHIRIAAPRDGTRLAEALDEAVLIDDAPTVIRFPKGEVAHDLPAIERLDDGVDVLARGETEDVLIVGIGPFAALGMEVARRLRAQGIGATVIDPRWAIPVQPSVVELAAHHRLVITLEDGIRVGGIGTRVRQVLREAGIDTAVDELGLPDEFIDHASRDQVLADAGLTASKIAQDVVAQVLGTRIPVARNAGETGAIDLPLHERR</sequence>